<feature type="compositionally biased region" description="Basic and acidic residues" evidence="1">
    <location>
        <begin position="97"/>
        <end position="107"/>
    </location>
</feature>
<dbReference type="Proteomes" id="UP001207654">
    <property type="component" value="Unassembled WGS sequence"/>
</dbReference>
<evidence type="ECO:0000313" key="4">
    <source>
        <dbReference type="Proteomes" id="UP001207654"/>
    </source>
</evidence>
<organism evidence="3 4">
    <name type="scientific">Archangium lansingense</name>
    <dbReference type="NCBI Taxonomy" id="2995310"/>
    <lineage>
        <taxon>Bacteria</taxon>
        <taxon>Pseudomonadati</taxon>
        <taxon>Myxococcota</taxon>
        <taxon>Myxococcia</taxon>
        <taxon>Myxococcales</taxon>
        <taxon>Cystobacterineae</taxon>
        <taxon>Archangiaceae</taxon>
        <taxon>Archangium</taxon>
    </lineage>
</organism>
<name>A0ABT4AEI1_9BACT</name>
<gene>
    <name evidence="3" type="ORF">OV287_35180</name>
</gene>
<feature type="region of interest" description="Disordered" evidence="1">
    <location>
        <begin position="85"/>
        <end position="107"/>
    </location>
</feature>
<keyword evidence="2" id="KW-0732">Signal</keyword>
<dbReference type="RefSeq" id="WP_267538417.1">
    <property type="nucleotide sequence ID" value="NZ_JAPNKA010000001.1"/>
</dbReference>
<feature type="region of interest" description="Disordered" evidence="1">
    <location>
        <begin position="41"/>
        <end position="61"/>
    </location>
</feature>
<keyword evidence="4" id="KW-1185">Reference proteome</keyword>
<feature type="chain" id="PRO_5046076449" description="DUF4148 domain-containing protein" evidence="2">
    <location>
        <begin position="23"/>
        <end position="177"/>
    </location>
</feature>
<evidence type="ECO:0008006" key="5">
    <source>
        <dbReference type="Google" id="ProtNLM"/>
    </source>
</evidence>
<evidence type="ECO:0000256" key="1">
    <source>
        <dbReference type="SAM" id="MobiDB-lite"/>
    </source>
</evidence>
<evidence type="ECO:0000256" key="2">
    <source>
        <dbReference type="SAM" id="SignalP"/>
    </source>
</evidence>
<feature type="compositionally biased region" description="Basic and acidic residues" evidence="1">
    <location>
        <begin position="52"/>
        <end position="61"/>
    </location>
</feature>
<evidence type="ECO:0000313" key="3">
    <source>
        <dbReference type="EMBL" id="MCY1079716.1"/>
    </source>
</evidence>
<proteinExistence type="predicted"/>
<sequence>MSRRLSVLLLSTWLMTPSLVLAEDLTPEQLARIRRDEKAAVDKVNAAHGNKKSSDLSAAERRQMIREQQEAVQKVMDEHGVSAKDYARQSARMGPKGNKEVAAAEKDLAAKEKAAAAGKSGRAKEPGEIQVQEGFSEENPVVLEDQEGATQVLVEHGIPVGEEGPSETPAEAPSVQE</sequence>
<reference evidence="3 4" key="1">
    <citation type="submission" date="2022-11" db="EMBL/GenBank/DDBJ databases">
        <title>Minimal conservation of predation-associated metabolite biosynthetic gene clusters underscores biosynthetic potential of Myxococcota including descriptions for ten novel species: Archangium lansinium sp. nov., Myxococcus landrumus sp. nov., Nannocystis bai.</title>
        <authorList>
            <person name="Ahearne A."/>
            <person name="Stevens C."/>
            <person name="Phillips K."/>
        </authorList>
    </citation>
    <scope>NUCLEOTIDE SEQUENCE [LARGE SCALE GENOMIC DNA]</scope>
    <source>
        <strain evidence="3 4">MIWBW</strain>
    </source>
</reference>
<protein>
    <recommendedName>
        <fullName evidence="5">DUF4148 domain-containing protein</fullName>
    </recommendedName>
</protein>
<comment type="caution">
    <text evidence="3">The sequence shown here is derived from an EMBL/GenBank/DDBJ whole genome shotgun (WGS) entry which is preliminary data.</text>
</comment>
<dbReference type="EMBL" id="JAPNKA010000001">
    <property type="protein sequence ID" value="MCY1079716.1"/>
    <property type="molecule type" value="Genomic_DNA"/>
</dbReference>
<feature type="signal peptide" evidence="2">
    <location>
        <begin position="1"/>
        <end position="22"/>
    </location>
</feature>
<accession>A0ABT4AEI1</accession>